<comment type="similarity">
    <text evidence="1">Belongs to the TAF9 family. CENP-S/MHF1 subfamily.</text>
</comment>
<sequence>MATNAAEEREEELKSALWYSIGQYIDEETIEQNINTTPQFIGALTELVYSQIENTSRDLETFAKHAGRKQITMDDVMLLSRRNEGLETLLRQKMDEIIASDGRPPAVEKKAKGRPAKGKGKAKAKQ</sequence>
<dbReference type="STRING" id="1231657.A0A1Y1ZQ58"/>
<dbReference type="Pfam" id="PF15630">
    <property type="entry name" value="CENP-S"/>
    <property type="match status" value="1"/>
</dbReference>
<dbReference type="GO" id="GO:0003682">
    <property type="term" value="F:chromatin binding"/>
    <property type="evidence" value="ECO:0007669"/>
    <property type="project" value="TreeGrafter"/>
</dbReference>
<dbReference type="AlphaFoldDB" id="A0A1Y1ZQ58"/>
<evidence type="ECO:0000256" key="5">
    <source>
        <dbReference type="SAM" id="MobiDB-lite"/>
    </source>
</evidence>
<dbReference type="GO" id="GO:0031297">
    <property type="term" value="P:replication fork processing"/>
    <property type="evidence" value="ECO:0007669"/>
    <property type="project" value="TreeGrafter"/>
</dbReference>
<evidence type="ECO:0000313" key="7">
    <source>
        <dbReference type="Proteomes" id="UP000193144"/>
    </source>
</evidence>
<evidence type="ECO:0000256" key="4">
    <source>
        <dbReference type="ARBA" id="ARBA00023204"/>
    </source>
</evidence>
<dbReference type="GO" id="GO:0071821">
    <property type="term" value="C:FANCM-MHF complex"/>
    <property type="evidence" value="ECO:0007669"/>
    <property type="project" value="InterPro"/>
</dbReference>
<dbReference type="GO" id="GO:0003677">
    <property type="term" value="F:DNA binding"/>
    <property type="evidence" value="ECO:0007669"/>
    <property type="project" value="UniProtKB-KW"/>
</dbReference>
<dbReference type="OrthoDB" id="1872155at2759"/>
<keyword evidence="7" id="KW-1185">Reference proteome</keyword>
<reference evidence="6 7" key="1">
    <citation type="submission" date="2016-07" db="EMBL/GenBank/DDBJ databases">
        <title>Pervasive Adenine N6-methylation of Active Genes in Fungi.</title>
        <authorList>
            <consortium name="DOE Joint Genome Institute"/>
            <person name="Mondo S.J."/>
            <person name="Dannebaum R.O."/>
            <person name="Kuo R.C."/>
            <person name="Labutti K."/>
            <person name="Haridas S."/>
            <person name="Kuo A."/>
            <person name="Salamov A."/>
            <person name="Ahrendt S.R."/>
            <person name="Lipzen A."/>
            <person name="Sullivan W."/>
            <person name="Andreopoulos W.B."/>
            <person name="Clum A."/>
            <person name="Lindquist E."/>
            <person name="Daum C."/>
            <person name="Ramamoorthy G.K."/>
            <person name="Gryganskyi A."/>
            <person name="Culley D."/>
            <person name="Magnuson J.K."/>
            <person name="James T.Y."/>
            <person name="O'Malley M.A."/>
            <person name="Stajich J.E."/>
            <person name="Spatafora J.W."/>
            <person name="Visel A."/>
            <person name="Grigoriev I.V."/>
        </authorList>
    </citation>
    <scope>NUCLEOTIDE SEQUENCE [LARGE SCALE GENOMIC DNA]</scope>
    <source>
        <strain evidence="6 7">CBS 115471</strain>
    </source>
</reference>
<evidence type="ECO:0000256" key="1">
    <source>
        <dbReference type="ARBA" id="ARBA00006612"/>
    </source>
</evidence>
<keyword evidence="4" id="KW-0234">DNA repair</keyword>
<dbReference type="CDD" id="cd22919">
    <property type="entry name" value="HFD_CENP-S"/>
    <property type="match status" value="1"/>
</dbReference>
<evidence type="ECO:0000256" key="3">
    <source>
        <dbReference type="ARBA" id="ARBA00023125"/>
    </source>
</evidence>
<evidence type="ECO:0000313" key="6">
    <source>
        <dbReference type="EMBL" id="ORY12366.1"/>
    </source>
</evidence>
<organism evidence="6 7">
    <name type="scientific">Clohesyomyces aquaticus</name>
    <dbReference type="NCBI Taxonomy" id="1231657"/>
    <lineage>
        <taxon>Eukaryota</taxon>
        <taxon>Fungi</taxon>
        <taxon>Dikarya</taxon>
        <taxon>Ascomycota</taxon>
        <taxon>Pezizomycotina</taxon>
        <taxon>Dothideomycetes</taxon>
        <taxon>Pleosporomycetidae</taxon>
        <taxon>Pleosporales</taxon>
        <taxon>Lindgomycetaceae</taxon>
        <taxon>Clohesyomyces</taxon>
    </lineage>
</organism>
<protein>
    <submittedName>
        <fullName evidence="6">Kinetochore component CENP-S-domain-containing protein</fullName>
    </submittedName>
</protein>
<feature type="region of interest" description="Disordered" evidence="5">
    <location>
        <begin position="97"/>
        <end position="126"/>
    </location>
</feature>
<dbReference type="PANTHER" id="PTHR22980">
    <property type="entry name" value="CORTISTATIN"/>
    <property type="match status" value="1"/>
</dbReference>
<dbReference type="SUPFAM" id="SSF47113">
    <property type="entry name" value="Histone-fold"/>
    <property type="match status" value="1"/>
</dbReference>
<dbReference type="GO" id="GO:0000712">
    <property type="term" value="P:resolution of meiotic recombination intermediates"/>
    <property type="evidence" value="ECO:0007669"/>
    <property type="project" value="TreeGrafter"/>
</dbReference>
<dbReference type="PANTHER" id="PTHR22980:SF0">
    <property type="entry name" value="CENTROMERE PROTEIN S"/>
    <property type="match status" value="1"/>
</dbReference>
<dbReference type="InterPro" id="IPR009072">
    <property type="entry name" value="Histone-fold"/>
</dbReference>
<gene>
    <name evidence="6" type="ORF">BCR34DRAFT_624394</name>
</gene>
<dbReference type="Gene3D" id="1.10.20.10">
    <property type="entry name" value="Histone, subunit A"/>
    <property type="match status" value="1"/>
</dbReference>
<dbReference type="GO" id="GO:0006281">
    <property type="term" value="P:DNA repair"/>
    <property type="evidence" value="ECO:0007669"/>
    <property type="project" value="UniProtKB-KW"/>
</dbReference>
<evidence type="ECO:0000256" key="2">
    <source>
        <dbReference type="ARBA" id="ARBA00022763"/>
    </source>
</evidence>
<dbReference type="InterPro" id="IPR029003">
    <property type="entry name" value="CENP-S/Mhf1"/>
</dbReference>
<feature type="compositionally biased region" description="Basic residues" evidence="5">
    <location>
        <begin position="111"/>
        <end position="126"/>
    </location>
</feature>
<name>A0A1Y1ZQ58_9PLEO</name>
<dbReference type="Proteomes" id="UP000193144">
    <property type="component" value="Unassembled WGS sequence"/>
</dbReference>
<comment type="caution">
    <text evidence="6">The sequence shown here is derived from an EMBL/GenBank/DDBJ whole genome shotgun (WGS) entry which is preliminary data.</text>
</comment>
<dbReference type="GO" id="GO:0046982">
    <property type="term" value="F:protein heterodimerization activity"/>
    <property type="evidence" value="ECO:0007669"/>
    <property type="project" value="InterPro"/>
</dbReference>
<proteinExistence type="inferred from homology"/>
<accession>A0A1Y1ZQ58</accession>
<dbReference type="EMBL" id="MCFA01000052">
    <property type="protein sequence ID" value="ORY12366.1"/>
    <property type="molecule type" value="Genomic_DNA"/>
</dbReference>
<keyword evidence="3" id="KW-0238">DNA-binding</keyword>
<keyword evidence="2" id="KW-0227">DNA damage</keyword>